<dbReference type="InterPro" id="IPR000600">
    <property type="entry name" value="ROK"/>
</dbReference>
<dbReference type="RefSeq" id="WP_164506230.1">
    <property type="nucleotide sequence ID" value="NZ_JBHTOK010000067.1"/>
</dbReference>
<dbReference type="SUPFAM" id="SSF53067">
    <property type="entry name" value="Actin-like ATPase domain"/>
    <property type="match status" value="1"/>
</dbReference>
<comment type="similarity">
    <text evidence="1">Belongs to the ROK (NagC/XylR) family.</text>
</comment>
<protein>
    <submittedName>
        <fullName evidence="2">ROK family protein</fullName>
    </submittedName>
</protein>
<organism evidence="2 3">
    <name type="scientific">Lacticaseibacillus hegangensis</name>
    <dbReference type="NCBI Taxonomy" id="2486010"/>
    <lineage>
        <taxon>Bacteria</taxon>
        <taxon>Bacillati</taxon>
        <taxon>Bacillota</taxon>
        <taxon>Bacilli</taxon>
        <taxon>Lactobacillales</taxon>
        <taxon>Lactobacillaceae</taxon>
        <taxon>Lacticaseibacillus</taxon>
    </lineage>
</organism>
<dbReference type="PANTHER" id="PTHR18964">
    <property type="entry name" value="ROK (REPRESSOR, ORF, KINASE) FAMILY"/>
    <property type="match status" value="1"/>
</dbReference>
<evidence type="ECO:0000256" key="1">
    <source>
        <dbReference type="ARBA" id="ARBA00006479"/>
    </source>
</evidence>
<dbReference type="Pfam" id="PF00480">
    <property type="entry name" value="ROK"/>
    <property type="match status" value="1"/>
</dbReference>
<keyword evidence="3" id="KW-1185">Reference proteome</keyword>
<dbReference type="Proteomes" id="UP001597212">
    <property type="component" value="Unassembled WGS sequence"/>
</dbReference>
<evidence type="ECO:0000313" key="3">
    <source>
        <dbReference type="Proteomes" id="UP001597212"/>
    </source>
</evidence>
<gene>
    <name evidence="2" type="ORF">ACFQ5K_08365</name>
</gene>
<dbReference type="InterPro" id="IPR043129">
    <property type="entry name" value="ATPase_NBD"/>
</dbReference>
<comment type="caution">
    <text evidence="2">The sequence shown here is derived from an EMBL/GenBank/DDBJ whole genome shotgun (WGS) entry which is preliminary data.</text>
</comment>
<accession>A0ABW4CVM0</accession>
<proteinExistence type="inferred from homology"/>
<sequence>MQDTDTVIAIDVGGTKILIGELTPTGKILATQRYPSLITTQSAVEALIEDDLRDFLANHNLQGKPRAIGLGIVGRVDADRGVWEEIDPDRVEPVTLAGDISAAFNLPCVIHNDVTSATIAEQTLGVGKKYKDFVYLNVGTGIAAGIVSDNKLITGYDHDAGEVGHMVVDMHSKVLCSCGRYGCVEALASGLGMSKRANSLLKAYPTSDIRPDSDGRISAESLFTGYDHGDELSRLVVSEAAHALAELIMNLTKTLNPQAFVLGGGVMTKGWMLRELERDLVPETMRFITGGVELTDLDPSTIALEGAAVAASRLY</sequence>
<name>A0ABW4CVM0_9LACO</name>
<dbReference type="EMBL" id="JBHTOK010000067">
    <property type="protein sequence ID" value="MFD1441384.1"/>
    <property type="molecule type" value="Genomic_DNA"/>
</dbReference>
<evidence type="ECO:0000313" key="2">
    <source>
        <dbReference type="EMBL" id="MFD1441384.1"/>
    </source>
</evidence>
<reference evidence="3" key="1">
    <citation type="journal article" date="2019" name="Int. J. Syst. Evol. Microbiol.">
        <title>The Global Catalogue of Microorganisms (GCM) 10K type strain sequencing project: providing services to taxonomists for standard genome sequencing and annotation.</title>
        <authorList>
            <consortium name="The Broad Institute Genomics Platform"/>
            <consortium name="The Broad Institute Genome Sequencing Center for Infectious Disease"/>
            <person name="Wu L."/>
            <person name="Ma J."/>
        </authorList>
    </citation>
    <scope>NUCLEOTIDE SEQUENCE [LARGE SCALE GENOMIC DNA]</scope>
    <source>
        <strain evidence="3">CCM 8912</strain>
    </source>
</reference>
<dbReference type="Gene3D" id="3.30.420.40">
    <property type="match status" value="2"/>
</dbReference>
<dbReference type="PANTHER" id="PTHR18964:SF149">
    <property type="entry name" value="BIFUNCTIONAL UDP-N-ACETYLGLUCOSAMINE 2-EPIMERASE_N-ACETYLMANNOSAMINE KINASE"/>
    <property type="match status" value="1"/>
</dbReference>